<reference evidence="1" key="2">
    <citation type="submission" date="2020-09" db="EMBL/GenBank/DDBJ databases">
        <authorList>
            <person name="Sun Q."/>
            <person name="Zhou Y."/>
        </authorList>
    </citation>
    <scope>NUCLEOTIDE SEQUENCE</scope>
    <source>
        <strain evidence="1">CGMCC 1.15371</strain>
    </source>
</reference>
<reference evidence="1" key="1">
    <citation type="journal article" date="2014" name="Int. J. Syst. Evol. Microbiol.">
        <title>Complete genome sequence of Corynebacterium casei LMG S-19264T (=DSM 44701T), isolated from a smear-ripened cheese.</title>
        <authorList>
            <consortium name="US DOE Joint Genome Institute (JGI-PGF)"/>
            <person name="Walter F."/>
            <person name="Albersmeier A."/>
            <person name="Kalinowski J."/>
            <person name="Ruckert C."/>
        </authorList>
    </citation>
    <scope>NUCLEOTIDE SEQUENCE</scope>
    <source>
        <strain evidence="1">CGMCC 1.15371</strain>
    </source>
</reference>
<dbReference type="GO" id="GO:0005829">
    <property type="term" value="C:cytosol"/>
    <property type="evidence" value="ECO:0007669"/>
    <property type="project" value="TreeGrafter"/>
</dbReference>
<dbReference type="PROSITE" id="PS01229">
    <property type="entry name" value="COF_2"/>
    <property type="match status" value="1"/>
</dbReference>
<comment type="caution">
    <text evidence="1">The sequence shown here is derived from an EMBL/GenBank/DDBJ whole genome shotgun (WGS) entry which is preliminary data.</text>
</comment>
<sequence>MSSRIRLLALDMDGTTLNETNQISAENQKWIQKAMDAGIMVMFATGRPLQEIVSYREQLDLHSPMVLLNGSEVRDADGVCIERHFLNPEDVEKLHQLAMSYQTWFWGYTSEGPVKREKWQEAFLSRHWMKFGLRSDDHQVIQEVMSTIKSWGNLKVTSSNWNNVEVNPMGVSKASGVRKVCERYTMSMSEVMAIGDSLNDYPLFEEVGLSVAMDNAHEELKQIADKKTASNTEDGVAKAIEQFLLD</sequence>
<gene>
    <name evidence="1" type="primary">ycsE</name>
    <name evidence="1" type="ORF">GCM10011391_01580</name>
</gene>
<organism evidence="1 2">
    <name type="scientific">Pullulanibacillus camelliae</name>
    <dbReference type="NCBI Taxonomy" id="1707096"/>
    <lineage>
        <taxon>Bacteria</taxon>
        <taxon>Bacillati</taxon>
        <taxon>Bacillota</taxon>
        <taxon>Bacilli</taxon>
        <taxon>Bacillales</taxon>
        <taxon>Sporolactobacillaceae</taxon>
        <taxon>Pullulanibacillus</taxon>
    </lineage>
</organism>
<evidence type="ECO:0000313" key="1">
    <source>
        <dbReference type="EMBL" id="GGE26906.1"/>
    </source>
</evidence>
<dbReference type="EMBL" id="BMIR01000001">
    <property type="protein sequence ID" value="GGE26906.1"/>
    <property type="molecule type" value="Genomic_DNA"/>
</dbReference>
<dbReference type="NCBIfam" id="TIGR01484">
    <property type="entry name" value="HAD-SF-IIB"/>
    <property type="match status" value="1"/>
</dbReference>
<proteinExistence type="predicted"/>
<keyword evidence="2" id="KW-1185">Reference proteome</keyword>
<dbReference type="AlphaFoldDB" id="A0A8J2YB64"/>
<dbReference type="PANTHER" id="PTHR10000:SF55">
    <property type="entry name" value="5-AMINO-6-(5-PHOSPHO-D-RIBITYLAMINO)URACIL PHOSPHATASE YCSE"/>
    <property type="match status" value="1"/>
</dbReference>
<dbReference type="InterPro" id="IPR023214">
    <property type="entry name" value="HAD_sf"/>
</dbReference>
<name>A0A8J2YB64_9BACL</name>
<dbReference type="PANTHER" id="PTHR10000">
    <property type="entry name" value="PHOSPHOSERINE PHOSPHATASE"/>
    <property type="match status" value="1"/>
</dbReference>
<dbReference type="GO" id="GO:0016791">
    <property type="term" value="F:phosphatase activity"/>
    <property type="evidence" value="ECO:0007669"/>
    <property type="project" value="TreeGrafter"/>
</dbReference>
<dbReference type="CDD" id="cd07516">
    <property type="entry name" value="HAD_Pase"/>
    <property type="match status" value="1"/>
</dbReference>
<dbReference type="InterPro" id="IPR006379">
    <property type="entry name" value="HAD-SF_hydro_IIB"/>
</dbReference>
<dbReference type="RefSeq" id="WP_188687889.1">
    <property type="nucleotide sequence ID" value="NZ_BMIR01000001.1"/>
</dbReference>
<dbReference type="Proteomes" id="UP000628775">
    <property type="component" value="Unassembled WGS sequence"/>
</dbReference>
<dbReference type="Gene3D" id="3.40.50.1000">
    <property type="entry name" value="HAD superfamily/HAD-like"/>
    <property type="match status" value="1"/>
</dbReference>
<dbReference type="Gene3D" id="3.30.1240.10">
    <property type="match status" value="1"/>
</dbReference>
<evidence type="ECO:0000313" key="2">
    <source>
        <dbReference type="Proteomes" id="UP000628775"/>
    </source>
</evidence>
<dbReference type="SFLD" id="SFLDS00003">
    <property type="entry name" value="Haloacid_Dehalogenase"/>
    <property type="match status" value="1"/>
</dbReference>
<protein>
    <submittedName>
        <fullName evidence="1">5-amino-6-(5-phospho-D-ribitylamino)uracil phosphatase YcsE</fullName>
    </submittedName>
</protein>
<dbReference type="Pfam" id="PF08282">
    <property type="entry name" value="Hydrolase_3"/>
    <property type="match status" value="2"/>
</dbReference>
<dbReference type="SFLD" id="SFLDG01140">
    <property type="entry name" value="C2.B:_Phosphomannomutase_and_P"/>
    <property type="match status" value="1"/>
</dbReference>
<dbReference type="GO" id="GO:0000287">
    <property type="term" value="F:magnesium ion binding"/>
    <property type="evidence" value="ECO:0007669"/>
    <property type="project" value="TreeGrafter"/>
</dbReference>
<dbReference type="SUPFAM" id="SSF56784">
    <property type="entry name" value="HAD-like"/>
    <property type="match status" value="1"/>
</dbReference>
<dbReference type="InterPro" id="IPR036412">
    <property type="entry name" value="HAD-like_sf"/>
</dbReference>
<accession>A0A8J2YB64</accession>